<dbReference type="RefSeq" id="WP_198857472.1">
    <property type="nucleotide sequence ID" value="NZ_BAABDT010000006.1"/>
</dbReference>
<dbReference type="Pfam" id="PF25601">
    <property type="entry name" value="AAA_lid_14"/>
    <property type="match status" value="1"/>
</dbReference>
<dbReference type="PANTHER" id="PTHR32071">
    <property type="entry name" value="TRANSCRIPTIONAL REGULATORY PROTEIN"/>
    <property type="match status" value="1"/>
</dbReference>
<dbReference type="InterPro" id="IPR002078">
    <property type="entry name" value="Sigma_54_int"/>
</dbReference>
<dbReference type="SMART" id="SM00448">
    <property type="entry name" value="REC"/>
    <property type="match status" value="1"/>
</dbReference>
<dbReference type="EMBL" id="BAABDT010000006">
    <property type="protein sequence ID" value="GAA3745751.1"/>
    <property type="molecule type" value="Genomic_DNA"/>
</dbReference>
<evidence type="ECO:0000259" key="8">
    <source>
        <dbReference type="PROSITE" id="PS50110"/>
    </source>
</evidence>
<dbReference type="Gene3D" id="3.40.50.300">
    <property type="entry name" value="P-loop containing nucleotide triphosphate hydrolases"/>
    <property type="match status" value="1"/>
</dbReference>
<dbReference type="PROSITE" id="PS00688">
    <property type="entry name" value="SIGMA54_INTERACT_3"/>
    <property type="match status" value="1"/>
</dbReference>
<organism evidence="9 10">
    <name type="scientific">Flavobacterium ginsengisoli</name>
    <dbReference type="NCBI Taxonomy" id="871694"/>
    <lineage>
        <taxon>Bacteria</taxon>
        <taxon>Pseudomonadati</taxon>
        <taxon>Bacteroidota</taxon>
        <taxon>Flavobacteriia</taxon>
        <taxon>Flavobacteriales</taxon>
        <taxon>Flavobacteriaceae</taxon>
        <taxon>Flavobacterium</taxon>
    </lineage>
</organism>
<name>A0ABP7FRC8_9FLAO</name>
<protein>
    <submittedName>
        <fullName evidence="9">Sigma-54 dependent transcriptional regulator</fullName>
    </submittedName>
</protein>
<dbReference type="PROSITE" id="PS00676">
    <property type="entry name" value="SIGMA54_INTERACT_2"/>
    <property type="match status" value="1"/>
</dbReference>
<keyword evidence="5" id="KW-0804">Transcription</keyword>
<evidence type="ECO:0000256" key="3">
    <source>
        <dbReference type="ARBA" id="ARBA00023015"/>
    </source>
</evidence>
<gene>
    <name evidence="9" type="ORF">GCM10022422_32470</name>
</gene>
<dbReference type="InterPro" id="IPR025944">
    <property type="entry name" value="Sigma_54_int_dom_CS"/>
</dbReference>
<evidence type="ECO:0000256" key="4">
    <source>
        <dbReference type="ARBA" id="ARBA00023125"/>
    </source>
</evidence>
<feature type="modified residue" description="4-aspartylphosphate" evidence="6">
    <location>
        <position position="56"/>
    </location>
</feature>
<keyword evidence="10" id="KW-1185">Reference proteome</keyword>
<dbReference type="PROSITE" id="PS50045">
    <property type="entry name" value="SIGMA54_INTERACT_4"/>
    <property type="match status" value="1"/>
</dbReference>
<accession>A0ABP7FRC8</accession>
<dbReference type="SUPFAM" id="SSF52540">
    <property type="entry name" value="P-loop containing nucleoside triphosphate hydrolases"/>
    <property type="match status" value="1"/>
</dbReference>
<reference evidence="10" key="1">
    <citation type="journal article" date="2019" name="Int. J. Syst. Evol. Microbiol.">
        <title>The Global Catalogue of Microorganisms (GCM) 10K type strain sequencing project: providing services to taxonomists for standard genome sequencing and annotation.</title>
        <authorList>
            <consortium name="The Broad Institute Genomics Platform"/>
            <consortium name="The Broad Institute Genome Sequencing Center for Infectious Disease"/>
            <person name="Wu L."/>
            <person name="Ma J."/>
        </authorList>
    </citation>
    <scope>NUCLEOTIDE SEQUENCE [LARGE SCALE GENOMIC DNA]</scope>
    <source>
        <strain evidence="10">JCM 17336</strain>
    </source>
</reference>
<dbReference type="Proteomes" id="UP001501367">
    <property type="component" value="Unassembled WGS sequence"/>
</dbReference>
<dbReference type="Pfam" id="PF00158">
    <property type="entry name" value="Sigma54_activat"/>
    <property type="match status" value="1"/>
</dbReference>
<evidence type="ECO:0000259" key="7">
    <source>
        <dbReference type="PROSITE" id="PS50045"/>
    </source>
</evidence>
<proteinExistence type="predicted"/>
<evidence type="ECO:0000256" key="5">
    <source>
        <dbReference type="ARBA" id="ARBA00023163"/>
    </source>
</evidence>
<comment type="caution">
    <text evidence="9">The sequence shown here is derived from an EMBL/GenBank/DDBJ whole genome shotgun (WGS) entry which is preliminary data.</text>
</comment>
<dbReference type="Pfam" id="PF02954">
    <property type="entry name" value="HTH_8"/>
    <property type="match status" value="1"/>
</dbReference>
<dbReference type="InterPro" id="IPR011006">
    <property type="entry name" value="CheY-like_superfamily"/>
</dbReference>
<dbReference type="Pfam" id="PF00072">
    <property type="entry name" value="Response_reg"/>
    <property type="match status" value="1"/>
</dbReference>
<dbReference type="InterPro" id="IPR009057">
    <property type="entry name" value="Homeodomain-like_sf"/>
</dbReference>
<evidence type="ECO:0000256" key="6">
    <source>
        <dbReference type="PROSITE-ProRule" id="PRU00169"/>
    </source>
</evidence>
<dbReference type="Gene3D" id="1.10.8.60">
    <property type="match status" value="1"/>
</dbReference>
<dbReference type="InterPro" id="IPR001789">
    <property type="entry name" value="Sig_transdc_resp-reg_receiver"/>
</dbReference>
<dbReference type="InterPro" id="IPR002197">
    <property type="entry name" value="HTH_Fis"/>
</dbReference>
<feature type="domain" description="Response regulatory" evidence="8">
    <location>
        <begin position="7"/>
        <end position="121"/>
    </location>
</feature>
<evidence type="ECO:0000313" key="10">
    <source>
        <dbReference type="Proteomes" id="UP001501367"/>
    </source>
</evidence>
<keyword evidence="3" id="KW-0805">Transcription regulation</keyword>
<dbReference type="PROSITE" id="PS50110">
    <property type="entry name" value="RESPONSE_REGULATORY"/>
    <property type="match status" value="1"/>
</dbReference>
<keyword evidence="2" id="KW-0067">ATP-binding</keyword>
<dbReference type="CDD" id="cd00009">
    <property type="entry name" value="AAA"/>
    <property type="match status" value="1"/>
</dbReference>
<dbReference type="InterPro" id="IPR003593">
    <property type="entry name" value="AAA+_ATPase"/>
</dbReference>
<dbReference type="Gene3D" id="3.40.50.2300">
    <property type="match status" value="1"/>
</dbReference>
<dbReference type="SUPFAM" id="SSF52172">
    <property type="entry name" value="CheY-like"/>
    <property type="match status" value="1"/>
</dbReference>
<dbReference type="CDD" id="cd00156">
    <property type="entry name" value="REC"/>
    <property type="match status" value="1"/>
</dbReference>
<dbReference type="InterPro" id="IPR058031">
    <property type="entry name" value="AAA_lid_NorR"/>
</dbReference>
<keyword evidence="1" id="KW-0547">Nucleotide-binding</keyword>
<feature type="domain" description="Sigma-54 factor interaction" evidence="7">
    <location>
        <begin position="146"/>
        <end position="375"/>
    </location>
</feature>
<dbReference type="SMART" id="SM00382">
    <property type="entry name" value="AAA"/>
    <property type="match status" value="1"/>
</dbReference>
<evidence type="ECO:0000313" key="9">
    <source>
        <dbReference type="EMBL" id="GAA3745751.1"/>
    </source>
</evidence>
<dbReference type="InterPro" id="IPR025943">
    <property type="entry name" value="Sigma_54_int_dom_ATP-bd_2"/>
</dbReference>
<dbReference type="InterPro" id="IPR027417">
    <property type="entry name" value="P-loop_NTPase"/>
</dbReference>
<dbReference type="SUPFAM" id="SSF46689">
    <property type="entry name" value="Homeodomain-like"/>
    <property type="match status" value="1"/>
</dbReference>
<dbReference type="InterPro" id="IPR025662">
    <property type="entry name" value="Sigma_54_int_dom_ATP-bd_1"/>
</dbReference>
<evidence type="ECO:0000256" key="1">
    <source>
        <dbReference type="ARBA" id="ARBA00022741"/>
    </source>
</evidence>
<sequence length="442" mass="50376">MTFKKENILIVDDNDDMLDLVQRQLKAFNYRTYKASSVNEAIEILKYADISVLISDLNMPDINGIELLKYAEEHYPDIPKLVISGIPTVHIVVNAMKSGALDYLTKPFTSDELHKAILSLLEKHKFIARPSKHLSNSKTENFYGEIIGNSNQLKDLIEIIERVKDTRANVLIEGESGTGKELIARAIHYTSKLADKPFIAINCGGIPENLIESELFGHVKGSFTGATETRIGLFQAANGGTIFLDEIGDAPLMVQTKLLRVLQEKEILRVGATKPEKIDVRILSATNSNLEDMVAKRLFREDLYYRINVINIKTTPLRDRKDDLLLLINAFIAKYTLEYKKSNIEVNEKVIDILMRYNWPGNIRELDNMIQRIVIMSDDQITLNQVPEHLKYHISTSNDTFKSLKEYEKEQILKVLSYVNNNKTKAAQILQIDRKTLNQKIL</sequence>
<keyword evidence="6" id="KW-0597">Phosphoprotein</keyword>
<keyword evidence="4" id="KW-0238">DNA-binding</keyword>
<dbReference type="PROSITE" id="PS00675">
    <property type="entry name" value="SIGMA54_INTERACT_1"/>
    <property type="match status" value="1"/>
</dbReference>
<evidence type="ECO:0000256" key="2">
    <source>
        <dbReference type="ARBA" id="ARBA00022840"/>
    </source>
</evidence>
<dbReference type="Gene3D" id="1.10.10.60">
    <property type="entry name" value="Homeodomain-like"/>
    <property type="match status" value="1"/>
</dbReference>